<dbReference type="OrthoDB" id="191139at2759"/>
<dbReference type="PANTHER" id="PTHR24320:SF152">
    <property type="entry name" value="SHORT-CHAIN DEHYDROGENASE_REDUCTASE FAMILY PROTEIN"/>
    <property type="match status" value="1"/>
</dbReference>
<dbReference type="InterPro" id="IPR036291">
    <property type="entry name" value="NAD(P)-bd_dom_sf"/>
</dbReference>
<dbReference type="Gene3D" id="3.40.50.720">
    <property type="entry name" value="NAD(P)-binding Rossmann-like Domain"/>
    <property type="match status" value="1"/>
</dbReference>
<evidence type="ECO:0000256" key="3">
    <source>
        <dbReference type="SAM" id="Phobius"/>
    </source>
</evidence>
<dbReference type="InterPro" id="IPR002347">
    <property type="entry name" value="SDR_fam"/>
</dbReference>
<organism evidence="4 5">
    <name type="scientific">Amniculicola lignicola CBS 123094</name>
    <dbReference type="NCBI Taxonomy" id="1392246"/>
    <lineage>
        <taxon>Eukaryota</taxon>
        <taxon>Fungi</taxon>
        <taxon>Dikarya</taxon>
        <taxon>Ascomycota</taxon>
        <taxon>Pezizomycotina</taxon>
        <taxon>Dothideomycetes</taxon>
        <taxon>Pleosporomycetidae</taxon>
        <taxon>Pleosporales</taxon>
        <taxon>Amniculicolaceae</taxon>
        <taxon>Amniculicola</taxon>
    </lineage>
</organism>
<reference evidence="4" key="1">
    <citation type="journal article" date="2020" name="Stud. Mycol.">
        <title>101 Dothideomycetes genomes: a test case for predicting lifestyles and emergence of pathogens.</title>
        <authorList>
            <person name="Haridas S."/>
            <person name="Albert R."/>
            <person name="Binder M."/>
            <person name="Bloem J."/>
            <person name="Labutti K."/>
            <person name="Salamov A."/>
            <person name="Andreopoulos B."/>
            <person name="Baker S."/>
            <person name="Barry K."/>
            <person name="Bills G."/>
            <person name="Bluhm B."/>
            <person name="Cannon C."/>
            <person name="Castanera R."/>
            <person name="Culley D."/>
            <person name="Daum C."/>
            <person name="Ezra D."/>
            <person name="Gonzalez J."/>
            <person name="Henrissat B."/>
            <person name="Kuo A."/>
            <person name="Liang C."/>
            <person name="Lipzen A."/>
            <person name="Lutzoni F."/>
            <person name="Magnuson J."/>
            <person name="Mondo S."/>
            <person name="Nolan M."/>
            <person name="Ohm R."/>
            <person name="Pangilinan J."/>
            <person name="Park H.-J."/>
            <person name="Ramirez L."/>
            <person name="Alfaro M."/>
            <person name="Sun H."/>
            <person name="Tritt A."/>
            <person name="Yoshinaga Y."/>
            <person name="Zwiers L.-H."/>
            <person name="Turgeon B."/>
            <person name="Goodwin S."/>
            <person name="Spatafora J."/>
            <person name="Crous P."/>
            <person name="Grigoriev I."/>
        </authorList>
    </citation>
    <scope>NUCLEOTIDE SEQUENCE</scope>
    <source>
        <strain evidence="4">CBS 123094</strain>
    </source>
</reference>
<dbReference type="AlphaFoldDB" id="A0A6A5WTH5"/>
<evidence type="ECO:0000313" key="4">
    <source>
        <dbReference type="EMBL" id="KAF2005113.1"/>
    </source>
</evidence>
<comment type="similarity">
    <text evidence="1">Belongs to the short-chain dehydrogenases/reductases (SDR) family.</text>
</comment>
<dbReference type="SUPFAM" id="SSF51735">
    <property type="entry name" value="NAD(P)-binding Rossmann-fold domains"/>
    <property type="match status" value="1"/>
</dbReference>
<name>A0A6A5WTH5_9PLEO</name>
<keyword evidence="5" id="KW-1185">Reference proteome</keyword>
<evidence type="ECO:0000256" key="1">
    <source>
        <dbReference type="ARBA" id="ARBA00006484"/>
    </source>
</evidence>
<keyword evidence="2" id="KW-0560">Oxidoreductase</keyword>
<sequence length="361" mass="39596">MAQLKGTIIVTGANGGLGSATVSQIVSSPELKKSYYGVYTVRCTDAAPSLDAALFDQGSPRNQQPGEGGSFHPHEKISLDLSRLSSVRDTAAAINTRVSAGIIPRIHAIVLNAGYEEFERQTWTAEGLDMAFATNYLGHWLLTMLLLQSMDHEVGRVVWISSWSHNPHDPRNSWNGAFKNRIFNTSSIEPIAKGTWSLSKDDKTGWAAGYRRYGASKLCGVTTISELQRRLDRDPVLNNISVLGIDPGLANTGIVRQFGNWFFRVVLWQFLLPAMAAVLVHFIPNGPLRPISKSARDIIAAALRNSPPPLSPRPKDLYLNGSELGARNPEAKDLSNGAILCRDTLCYTQLKEGETALQDWK</sequence>
<dbReference type="PRINTS" id="PR00081">
    <property type="entry name" value="GDHRDH"/>
</dbReference>
<keyword evidence="3" id="KW-0472">Membrane</keyword>
<proteinExistence type="inferred from homology"/>
<dbReference type="EMBL" id="ML977564">
    <property type="protein sequence ID" value="KAF2005113.1"/>
    <property type="molecule type" value="Genomic_DNA"/>
</dbReference>
<feature type="transmembrane region" description="Helical" evidence="3">
    <location>
        <begin position="261"/>
        <end position="283"/>
    </location>
</feature>
<dbReference type="PANTHER" id="PTHR24320">
    <property type="entry name" value="RETINOL DEHYDROGENASE"/>
    <property type="match status" value="1"/>
</dbReference>
<keyword evidence="3" id="KW-1133">Transmembrane helix</keyword>
<evidence type="ECO:0000256" key="2">
    <source>
        <dbReference type="ARBA" id="ARBA00023002"/>
    </source>
</evidence>
<evidence type="ECO:0000313" key="5">
    <source>
        <dbReference type="Proteomes" id="UP000799779"/>
    </source>
</evidence>
<dbReference type="GO" id="GO:0016491">
    <property type="term" value="F:oxidoreductase activity"/>
    <property type="evidence" value="ECO:0007669"/>
    <property type="project" value="UniProtKB-KW"/>
</dbReference>
<keyword evidence="3" id="KW-0812">Transmembrane</keyword>
<accession>A0A6A5WTH5</accession>
<dbReference type="Proteomes" id="UP000799779">
    <property type="component" value="Unassembled WGS sequence"/>
</dbReference>
<gene>
    <name evidence="4" type="ORF">P154DRAFT_518669</name>
</gene>
<protein>
    <submittedName>
        <fullName evidence="4">NAD(P)-binding protein</fullName>
    </submittedName>
</protein>